<dbReference type="RefSeq" id="WP_018083436.1">
    <property type="nucleotide sequence ID" value="NZ_AQWM01000032.1"/>
</dbReference>
<dbReference type="STRING" id="1121022.GCA_000376105_03753"/>
<feature type="region of interest" description="Disordered" evidence="1">
    <location>
        <begin position="19"/>
        <end position="47"/>
    </location>
</feature>
<reference evidence="2 3" key="1">
    <citation type="journal article" date="2014" name="Nature">
        <title>Sequential evolution of bacterial morphology by co-option of a developmental regulator.</title>
        <authorList>
            <person name="Jiang C."/>
            <person name="Brown P.J."/>
            <person name="Ducret A."/>
            <person name="Brun Y.V."/>
        </authorList>
    </citation>
    <scope>NUCLEOTIDE SEQUENCE [LARGE SCALE GENOMIC DNA]</scope>
    <source>
        <strain evidence="2 3">DSM 16100</strain>
    </source>
</reference>
<comment type="caution">
    <text evidence="2">The sequence shown here is derived from an EMBL/GenBank/DDBJ whole genome shotgun (WGS) entry which is preliminary data.</text>
</comment>
<proteinExistence type="predicted"/>
<dbReference type="Proteomes" id="UP000017837">
    <property type="component" value="Unassembled WGS sequence"/>
</dbReference>
<dbReference type="AlphaFoldDB" id="V4PIG8"/>
<sequence length="47" mass="5094">MKTLIASARKAGTTHLGAFTKQTKGGGQYHKADETSEFRPNPMLSND</sequence>
<keyword evidence="3" id="KW-1185">Reference proteome</keyword>
<organism evidence="2 3">
    <name type="scientific">Asticcacaulis benevestitus DSM 16100 = ATCC BAA-896</name>
    <dbReference type="NCBI Taxonomy" id="1121022"/>
    <lineage>
        <taxon>Bacteria</taxon>
        <taxon>Pseudomonadati</taxon>
        <taxon>Pseudomonadota</taxon>
        <taxon>Alphaproteobacteria</taxon>
        <taxon>Caulobacterales</taxon>
        <taxon>Caulobacteraceae</taxon>
        <taxon>Asticcacaulis</taxon>
    </lineage>
</organism>
<evidence type="ECO:0000256" key="1">
    <source>
        <dbReference type="SAM" id="MobiDB-lite"/>
    </source>
</evidence>
<dbReference type="PATRIC" id="fig|1121022.4.peg.3567"/>
<evidence type="ECO:0000313" key="3">
    <source>
        <dbReference type="Proteomes" id="UP000017837"/>
    </source>
</evidence>
<dbReference type="EMBL" id="AWGB01000047">
    <property type="protein sequence ID" value="ESQ87019.1"/>
    <property type="molecule type" value="Genomic_DNA"/>
</dbReference>
<protein>
    <submittedName>
        <fullName evidence="2">Uncharacterized protein</fullName>
    </submittedName>
</protein>
<gene>
    <name evidence="2" type="ORF">ABENE_17470</name>
</gene>
<name>V4PIG8_9CAUL</name>
<evidence type="ECO:0000313" key="2">
    <source>
        <dbReference type="EMBL" id="ESQ87019.1"/>
    </source>
</evidence>
<accession>V4PIG8</accession>